<protein>
    <submittedName>
        <fullName evidence="2">Uncharacterized protein</fullName>
    </submittedName>
</protein>
<dbReference type="Proteomes" id="UP000008370">
    <property type="component" value="Unassembled WGS sequence"/>
</dbReference>
<organism evidence="2 3">
    <name type="scientific">Phanerochaete carnosa (strain HHB-10118-sp)</name>
    <name type="common">White-rot fungus</name>
    <name type="synonym">Peniophora carnosa</name>
    <dbReference type="NCBI Taxonomy" id="650164"/>
    <lineage>
        <taxon>Eukaryota</taxon>
        <taxon>Fungi</taxon>
        <taxon>Dikarya</taxon>
        <taxon>Basidiomycota</taxon>
        <taxon>Agaricomycotina</taxon>
        <taxon>Agaricomycetes</taxon>
        <taxon>Polyporales</taxon>
        <taxon>Phanerochaetaceae</taxon>
        <taxon>Phanerochaete</taxon>
    </lineage>
</organism>
<dbReference type="GeneID" id="18911125"/>
<gene>
    <name evidence="2" type="ORF">PHACADRAFT_196188</name>
</gene>
<evidence type="ECO:0000313" key="2">
    <source>
        <dbReference type="EMBL" id="EKM56136.1"/>
    </source>
</evidence>
<keyword evidence="3" id="KW-1185">Reference proteome</keyword>
<reference evidence="2 3" key="1">
    <citation type="journal article" date="2012" name="BMC Genomics">
        <title>Comparative genomics of the white-rot fungi, Phanerochaete carnosa and P. chrysosporium, to elucidate the genetic basis of the distinct wood types they colonize.</title>
        <authorList>
            <person name="Suzuki H."/>
            <person name="MacDonald J."/>
            <person name="Syed K."/>
            <person name="Salamov A."/>
            <person name="Hori C."/>
            <person name="Aerts A."/>
            <person name="Henrissat B."/>
            <person name="Wiebenga A."/>
            <person name="vanKuyk P.A."/>
            <person name="Barry K."/>
            <person name="Lindquist E."/>
            <person name="LaButti K."/>
            <person name="Lapidus A."/>
            <person name="Lucas S."/>
            <person name="Coutinho P."/>
            <person name="Gong Y."/>
            <person name="Samejima M."/>
            <person name="Mahadevan R."/>
            <person name="Abou-Zaid M."/>
            <person name="de Vries R.P."/>
            <person name="Igarashi K."/>
            <person name="Yadav J.S."/>
            <person name="Grigoriev I.V."/>
            <person name="Master E.R."/>
        </authorList>
    </citation>
    <scope>NUCLEOTIDE SEQUENCE [LARGE SCALE GENOMIC DNA]</scope>
    <source>
        <strain evidence="2 3">HHB-10118-sp</strain>
    </source>
</reference>
<dbReference type="AlphaFoldDB" id="K5V0X7"/>
<dbReference type="InParanoid" id="K5V0X7"/>
<feature type="compositionally biased region" description="Basic and acidic residues" evidence="1">
    <location>
        <begin position="52"/>
        <end position="82"/>
    </location>
</feature>
<feature type="compositionally biased region" description="Polar residues" evidence="1">
    <location>
        <begin position="101"/>
        <end position="112"/>
    </location>
</feature>
<proteinExistence type="predicted"/>
<dbReference type="EMBL" id="JH930472">
    <property type="protein sequence ID" value="EKM56136.1"/>
    <property type="molecule type" value="Genomic_DNA"/>
</dbReference>
<dbReference type="OrthoDB" id="2620452at2759"/>
<dbReference type="HOGENOM" id="CLU_159473_0_0_1"/>
<feature type="compositionally biased region" description="Basic residues" evidence="1">
    <location>
        <begin position="8"/>
        <end position="18"/>
    </location>
</feature>
<feature type="region of interest" description="Disordered" evidence="1">
    <location>
        <begin position="1"/>
        <end position="130"/>
    </location>
</feature>
<evidence type="ECO:0000256" key="1">
    <source>
        <dbReference type="SAM" id="MobiDB-lite"/>
    </source>
</evidence>
<sequence>MVTTSAKVKGKASGKQSKKFLEQKAPLRLASIIGQQQETKAKAKVDKHHRHDKEPERTEQKARSSAKDKLKEVKTALKAEKAKTKKEKAKARKQDTKQQSRRTSGSATQQPNTESTSTRTSKPRRRVAFA</sequence>
<feature type="compositionally biased region" description="Basic residues" evidence="1">
    <location>
        <begin position="121"/>
        <end position="130"/>
    </location>
</feature>
<dbReference type="KEGG" id="pco:PHACADRAFT_196188"/>
<dbReference type="RefSeq" id="XP_007396434.1">
    <property type="nucleotide sequence ID" value="XM_007396372.1"/>
</dbReference>
<evidence type="ECO:0000313" key="3">
    <source>
        <dbReference type="Proteomes" id="UP000008370"/>
    </source>
</evidence>
<name>K5V0X7_PHACS</name>
<accession>K5V0X7</accession>